<proteinExistence type="predicted"/>
<accession>A0A8H6XQD6</accession>
<dbReference type="EMBL" id="JACAZI010000014">
    <property type="protein sequence ID" value="KAF7344834.1"/>
    <property type="molecule type" value="Genomic_DNA"/>
</dbReference>
<dbReference type="OrthoDB" id="2998191at2759"/>
<name>A0A8H6XQD6_9AGAR</name>
<sequence>MQLHAVIAASLMIVTSAAAASLEAARDAPVSAVAIEEGNRTLSARASGTLTLYTGKSFTGKATPFAADTGTCWLSLPEPYVSHLLSAKVSAGLTCFMFTANGCDNNKCEVCVDDAGYHDMTRIPAVHAFRCQAAGPQKCATATNCNFN</sequence>
<organism evidence="2 3">
    <name type="scientific">Mycena venus</name>
    <dbReference type="NCBI Taxonomy" id="2733690"/>
    <lineage>
        <taxon>Eukaryota</taxon>
        <taxon>Fungi</taxon>
        <taxon>Dikarya</taxon>
        <taxon>Basidiomycota</taxon>
        <taxon>Agaricomycotina</taxon>
        <taxon>Agaricomycetes</taxon>
        <taxon>Agaricomycetidae</taxon>
        <taxon>Agaricales</taxon>
        <taxon>Marasmiineae</taxon>
        <taxon>Mycenaceae</taxon>
        <taxon>Mycena</taxon>
    </lineage>
</organism>
<keyword evidence="3" id="KW-1185">Reference proteome</keyword>
<evidence type="ECO:0000313" key="2">
    <source>
        <dbReference type="EMBL" id="KAF7344834.1"/>
    </source>
</evidence>
<dbReference type="AlphaFoldDB" id="A0A8H6XQD6"/>
<feature type="signal peptide" evidence="1">
    <location>
        <begin position="1"/>
        <end position="19"/>
    </location>
</feature>
<evidence type="ECO:0000256" key="1">
    <source>
        <dbReference type="SAM" id="SignalP"/>
    </source>
</evidence>
<feature type="chain" id="PRO_5034021950" evidence="1">
    <location>
        <begin position="20"/>
        <end position="148"/>
    </location>
</feature>
<dbReference type="Proteomes" id="UP000620124">
    <property type="component" value="Unassembled WGS sequence"/>
</dbReference>
<keyword evidence="1" id="KW-0732">Signal</keyword>
<evidence type="ECO:0000313" key="3">
    <source>
        <dbReference type="Proteomes" id="UP000620124"/>
    </source>
</evidence>
<reference evidence="2" key="1">
    <citation type="submission" date="2020-05" db="EMBL/GenBank/DDBJ databases">
        <title>Mycena genomes resolve the evolution of fungal bioluminescence.</title>
        <authorList>
            <person name="Tsai I.J."/>
        </authorList>
    </citation>
    <scope>NUCLEOTIDE SEQUENCE</scope>
    <source>
        <strain evidence="2">CCC161011</strain>
    </source>
</reference>
<comment type="caution">
    <text evidence="2">The sequence shown here is derived from an EMBL/GenBank/DDBJ whole genome shotgun (WGS) entry which is preliminary data.</text>
</comment>
<gene>
    <name evidence="2" type="ORF">MVEN_01644700</name>
</gene>
<protein>
    <submittedName>
        <fullName evidence="2">Uncharacterized protein</fullName>
    </submittedName>
</protein>